<dbReference type="InterPro" id="IPR032675">
    <property type="entry name" value="LRR_dom_sf"/>
</dbReference>
<dbReference type="GO" id="GO:0019005">
    <property type="term" value="C:SCF ubiquitin ligase complex"/>
    <property type="evidence" value="ECO:0007669"/>
    <property type="project" value="TreeGrafter"/>
</dbReference>
<sequence>MLSNDSRVGCRQHQAAAPDIVMPALSIALQHPALSTHQHVICAAARACKAWREAVRHCSACNTAITLNPEAPLPQLCSFSQWLTKHAPLVKSITATFDNESFESGMSRMPELQWQQHLAVAQQLLQLALQLASSAERPEAATASQQQQQQQQACLRLSSFSSNCLVTLDMLAALPAHSLTHLDLNLMHSPAMDGSALSAALARLSSLQQLSLSNDSRHRGIARQLQRLTLAIYCEEPQQLLRLAQLPAVQHLALEYGAPHAAAATAAAWPQLPQRGLTLRIRDSSVTWLEIEAMLVGIAGSSGLTQLHLQVPEPSHDDEEDDDGAAVVVLPMTVCARLTGLSGLKDLAIKCNIVEREWLVAGDVLALTALTGLTRLALSGLEFALGDLEATALACSLTQLRSLNLSDNQLGDMVCLAAIARLTQLTRLVLWDNIECNRITQRGLMMLTTLTRLQKLGMYQRNDVCTEEFWDVLHGQQP</sequence>
<dbReference type="PANTHER" id="PTHR13318:SF190">
    <property type="entry name" value="PARTNER OF PAIRED, ISOFORM B"/>
    <property type="match status" value="1"/>
</dbReference>
<dbReference type="EMBL" id="FNXT01001194">
    <property type="protein sequence ID" value="SZX73635.1"/>
    <property type="molecule type" value="Genomic_DNA"/>
</dbReference>
<dbReference type="GO" id="GO:0031146">
    <property type="term" value="P:SCF-dependent proteasomal ubiquitin-dependent protein catabolic process"/>
    <property type="evidence" value="ECO:0007669"/>
    <property type="project" value="TreeGrafter"/>
</dbReference>
<evidence type="ECO:0000313" key="2">
    <source>
        <dbReference type="EMBL" id="SZX73635.1"/>
    </source>
</evidence>
<organism evidence="2 3">
    <name type="scientific">Tetradesmus obliquus</name>
    <name type="common">Green alga</name>
    <name type="synonym">Acutodesmus obliquus</name>
    <dbReference type="NCBI Taxonomy" id="3088"/>
    <lineage>
        <taxon>Eukaryota</taxon>
        <taxon>Viridiplantae</taxon>
        <taxon>Chlorophyta</taxon>
        <taxon>core chlorophytes</taxon>
        <taxon>Chlorophyceae</taxon>
        <taxon>CS clade</taxon>
        <taxon>Sphaeropleales</taxon>
        <taxon>Scenedesmaceae</taxon>
        <taxon>Tetradesmus</taxon>
    </lineage>
</organism>
<proteinExistence type="predicted"/>
<dbReference type="Gene3D" id="3.80.10.10">
    <property type="entry name" value="Ribonuclease Inhibitor"/>
    <property type="match status" value="1"/>
</dbReference>
<dbReference type="InterPro" id="IPR001611">
    <property type="entry name" value="Leu-rich_rpt"/>
</dbReference>
<name>A0A383W7L2_TETOB</name>
<dbReference type="GO" id="GO:0005930">
    <property type="term" value="C:axoneme"/>
    <property type="evidence" value="ECO:0007669"/>
    <property type="project" value="UniProtKB-SubCell"/>
</dbReference>
<dbReference type="SUPFAM" id="SSF52047">
    <property type="entry name" value="RNI-like"/>
    <property type="match status" value="1"/>
</dbReference>
<dbReference type="Proteomes" id="UP000256970">
    <property type="component" value="Unassembled WGS sequence"/>
</dbReference>
<dbReference type="PANTHER" id="PTHR13318">
    <property type="entry name" value="PARTNER OF PAIRED, ISOFORM B-RELATED"/>
    <property type="match status" value="1"/>
</dbReference>
<reference evidence="2 3" key="1">
    <citation type="submission" date="2016-10" db="EMBL/GenBank/DDBJ databases">
        <authorList>
            <person name="Cai Z."/>
        </authorList>
    </citation>
    <scope>NUCLEOTIDE SEQUENCE [LARGE SCALE GENOMIC DNA]</scope>
</reference>
<comment type="subcellular location">
    <subcellularLocation>
        <location evidence="1">Cytoplasm</location>
        <location evidence="1">Cytoskeleton</location>
        <location evidence="1">Cilium axoneme</location>
    </subcellularLocation>
</comment>
<protein>
    <recommendedName>
        <fullName evidence="4">RNI-like protein</fullName>
    </recommendedName>
</protein>
<evidence type="ECO:0000313" key="3">
    <source>
        <dbReference type="Proteomes" id="UP000256970"/>
    </source>
</evidence>
<dbReference type="AlphaFoldDB" id="A0A383W7L2"/>
<gene>
    <name evidence="2" type="ORF">BQ4739_LOCUS13892</name>
</gene>
<dbReference type="PROSITE" id="PS51450">
    <property type="entry name" value="LRR"/>
    <property type="match status" value="1"/>
</dbReference>
<evidence type="ECO:0008006" key="4">
    <source>
        <dbReference type="Google" id="ProtNLM"/>
    </source>
</evidence>
<evidence type="ECO:0000256" key="1">
    <source>
        <dbReference type="ARBA" id="ARBA00004430"/>
    </source>
</evidence>
<dbReference type="STRING" id="3088.A0A383W7L2"/>
<keyword evidence="3" id="KW-1185">Reference proteome</keyword>
<accession>A0A383W7L2</accession>